<organism evidence="1 2">
    <name type="scientific">Geodermatophilus sabuli</name>
    <dbReference type="NCBI Taxonomy" id="1564158"/>
    <lineage>
        <taxon>Bacteria</taxon>
        <taxon>Bacillati</taxon>
        <taxon>Actinomycetota</taxon>
        <taxon>Actinomycetes</taxon>
        <taxon>Geodermatophilales</taxon>
        <taxon>Geodermatophilaceae</taxon>
        <taxon>Geodermatophilus</taxon>
    </lineage>
</organism>
<dbReference type="RefSeq" id="WP_097209099.1">
    <property type="nucleotide sequence ID" value="NZ_JACHXB010000002.1"/>
</dbReference>
<sequence>MAAVWIQSVHNLHCPTCGSRLVEQAGRYAVPHRPGPVYVGEVGTLTCRSGHALPDRVELYAYRDRRGLPPQTPVREVAPPR</sequence>
<dbReference type="Proteomes" id="UP000219514">
    <property type="component" value="Unassembled WGS sequence"/>
</dbReference>
<proteinExistence type="predicted"/>
<protein>
    <submittedName>
        <fullName evidence="1">Uncharacterized protein</fullName>
    </submittedName>
</protein>
<evidence type="ECO:0000313" key="1">
    <source>
        <dbReference type="EMBL" id="SNX99195.1"/>
    </source>
</evidence>
<evidence type="ECO:0000313" key="2">
    <source>
        <dbReference type="Proteomes" id="UP000219514"/>
    </source>
</evidence>
<accession>A0A285EJC7</accession>
<gene>
    <name evidence="1" type="ORF">SAMN06893097_11571</name>
</gene>
<name>A0A285EJC7_9ACTN</name>
<dbReference type="EMBL" id="OBDO01000015">
    <property type="protein sequence ID" value="SNX99195.1"/>
    <property type="molecule type" value="Genomic_DNA"/>
</dbReference>
<keyword evidence="2" id="KW-1185">Reference proteome</keyword>
<dbReference type="AlphaFoldDB" id="A0A285EJC7"/>
<reference evidence="1 2" key="1">
    <citation type="submission" date="2017-09" db="EMBL/GenBank/DDBJ databases">
        <authorList>
            <person name="Ehlers B."/>
            <person name="Leendertz F.H."/>
        </authorList>
    </citation>
    <scope>NUCLEOTIDE SEQUENCE [LARGE SCALE GENOMIC DNA]</scope>
    <source>
        <strain evidence="1 2">DSM 46844</strain>
    </source>
</reference>
<dbReference type="OrthoDB" id="5194204at2"/>